<feature type="transmembrane region" description="Helical" evidence="7">
    <location>
        <begin position="53"/>
        <end position="72"/>
    </location>
</feature>
<dbReference type="GO" id="GO:0005886">
    <property type="term" value="C:plasma membrane"/>
    <property type="evidence" value="ECO:0007669"/>
    <property type="project" value="UniProtKB-SubCell"/>
</dbReference>
<evidence type="ECO:0000256" key="4">
    <source>
        <dbReference type="ARBA" id="ARBA00022692"/>
    </source>
</evidence>
<evidence type="ECO:0000256" key="5">
    <source>
        <dbReference type="ARBA" id="ARBA00022989"/>
    </source>
</evidence>
<evidence type="ECO:0000256" key="7">
    <source>
        <dbReference type="SAM" id="Phobius"/>
    </source>
</evidence>
<dbReference type="OrthoDB" id="5393513at2"/>
<protein>
    <submittedName>
        <fullName evidence="8">Putative sulfate exporter family transporter</fullName>
    </submittedName>
</protein>
<evidence type="ECO:0000256" key="1">
    <source>
        <dbReference type="ARBA" id="ARBA00004651"/>
    </source>
</evidence>
<feature type="transmembrane region" description="Helical" evidence="7">
    <location>
        <begin position="202"/>
        <end position="220"/>
    </location>
</feature>
<dbReference type="AlphaFoldDB" id="A0A552X1E8"/>
<evidence type="ECO:0000256" key="2">
    <source>
        <dbReference type="ARBA" id="ARBA00007977"/>
    </source>
</evidence>
<dbReference type="RefSeq" id="WP_143235856.1">
    <property type="nucleotide sequence ID" value="NZ_VJWL01000002.1"/>
</dbReference>
<keyword evidence="9" id="KW-1185">Reference proteome</keyword>
<comment type="caution">
    <text evidence="8">The sequence shown here is derived from an EMBL/GenBank/DDBJ whole genome shotgun (WGS) entry which is preliminary data.</text>
</comment>
<feature type="transmembrane region" description="Helical" evidence="7">
    <location>
        <begin position="12"/>
        <end position="41"/>
    </location>
</feature>
<sequence length="316" mass="33684">MQVVALKHIIFLFLALLSLTPLISSSYALVLGLLMALLGWVPPQINPSAWVKRLLAIAIVGLGFGVNLSVALEASINQLGLLIAVIVSALLLGWGLIRLTRMQPTTGALISAGTAICGGSAIAALAPAIRARSEYIGVALACVFVLNAIALWVFPAVGHFFQLSQQQFGVWAALAIHDTSSVVAAAELYGEESLAVATTLKLTRALAIVPLVFVAAWWYRRQHPEAEAASKLPAIPLFIVLYVLAIVIAEFIPQGEPLYTFAFQGARHLLALCLFLIGASLSVTRLQQAGLKPILVATVLWLMIASGTLWWVLHSA</sequence>
<proteinExistence type="inferred from homology"/>
<keyword evidence="4 7" id="KW-0812">Transmembrane</keyword>
<evidence type="ECO:0000313" key="8">
    <source>
        <dbReference type="EMBL" id="TRW48870.1"/>
    </source>
</evidence>
<keyword evidence="6 7" id="KW-0472">Membrane</keyword>
<dbReference type="PANTHER" id="PTHR30106:SF1">
    <property type="entry name" value="UPF0324 MEMBRANE PROTEIN FN0533"/>
    <property type="match status" value="1"/>
</dbReference>
<dbReference type="InterPro" id="IPR018383">
    <property type="entry name" value="UPF0324_pro"/>
</dbReference>
<dbReference type="Pfam" id="PF03601">
    <property type="entry name" value="Cons_hypoth698"/>
    <property type="match status" value="1"/>
</dbReference>
<organism evidence="8 9">
    <name type="scientific">Aliidiomarina halalkaliphila</name>
    <dbReference type="NCBI Taxonomy" id="2593535"/>
    <lineage>
        <taxon>Bacteria</taxon>
        <taxon>Pseudomonadati</taxon>
        <taxon>Pseudomonadota</taxon>
        <taxon>Gammaproteobacteria</taxon>
        <taxon>Alteromonadales</taxon>
        <taxon>Idiomarinaceae</taxon>
        <taxon>Aliidiomarina</taxon>
    </lineage>
</organism>
<keyword evidence="3" id="KW-1003">Cell membrane</keyword>
<comment type="subcellular location">
    <subcellularLocation>
        <location evidence="1">Cell membrane</location>
        <topology evidence="1">Multi-pass membrane protein</topology>
    </subcellularLocation>
</comment>
<reference evidence="8 9" key="1">
    <citation type="submission" date="2019-07" db="EMBL/GenBank/DDBJ databases">
        <authorList>
            <person name="Yang M."/>
            <person name="Zhao D."/>
            <person name="Xiang H."/>
        </authorList>
    </citation>
    <scope>NUCLEOTIDE SEQUENCE [LARGE SCALE GENOMIC DNA]</scope>
    <source>
        <strain evidence="8 9">IM1326</strain>
    </source>
</reference>
<keyword evidence="5 7" id="KW-1133">Transmembrane helix</keyword>
<evidence type="ECO:0000313" key="9">
    <source>
        <dbReference type="Proteomes" id="UP000320359"/>
    </source>
</evidence>
<dbReference type="PANTHER" id="PTHR30106">
    <property type="entry name" value="INNER MEMBRANE PROTEIN YEIH-RELATED"/>
    <property type="match status" value="1"/>
</dbReference>
<feature type="transmembrane region" description="Helical" evidence="7">
    <location>
        <begin position="109"/>
        <end position="129"/>
    </location>
</feature>
<feature type="transmembrane region" description="Helical" evidence="7">
    <location>
        <begin position="135"/>
        <end position="161"/>
    </location>
</feature>
<dbReference type="EMBL" id="VJWL01000002">
    <property type="protein sequence ID" value="TRW48870.1"/>
    <property type="molecule type" value="Genomic_DNA"/>
</dbReference>
<comment type="similarity">
    <text evidence="2">Belongs to the UPF0324 family.</text>
</comment>
<name>A0A552X1E8_9GAMM</name>
<evidence type="ECO:0000256" key="6">
    <source>
        <dbReference type="ARBA" id="ARBA00023136"/>
    </source>
</evidence>
<feature type="transmembrane region" description="Helical" evidence="7">
    <location>
        <begin position="258"/>
        <end position="281"/>
    </location>
</feature>
<feature type="transmembrane region" description="Helical" evidence="7">
    <location>
        <begin position="232"/>
        <end position="252"/>
    </location>
</feature>
<evidence type="ECO:0000256" key="3">
    <source>
        <dbReference type="ARBA" id="ARBA00022475"/>
    </source>
</evidence>
<gene>
    <name evidence="8" type="ORF">FM042_07765</name>
</gene>
<dbReference type="Proteomes" id="UP000320359">
    <property type="component" value="Unassembled WGS sequence"/>
</dbReference>
<feature type="transmembrane region" description="Helical" evidence="7">
    <location>
        <begin position="78"/>
        <end position="97"/>
    </location>
</feature>
<accession>A0A552X1E8</accession>
<feature type="transmembrane region" description="Helical" evidence="7">
    <location>
        <begin position="293"/>
        <end position="313"/>
    </location>
</feature>